<feature type="compositionally biased region" description="Polar residues" evidence="1">
    <location>
        <begin position="284"/>
        <end position="302"/>
    </location>
</feature>
<reference evidence="2 3" key="1">
    <citation type="submission" date="2014-06" db="EMBL/GenBank/DDBJ databases">
        <authorList>
            <person name="Swart Estienne"/>
        </authorList>
    </citation>
    <scope>NUCLEOTIDE SEQUENCE [LARGE SCALE GENOMIC DNA]</scope>
    <source>
        <strain evidence="2 3">130c</strain>
    </source>
</reference>
<dbReference type="AlphaFoldDB" id="A0A078ALZ8"/>
<feature type="compositionally biased region" description="Polar residues" evidence="1">
    <location>
        <begin position="230"/>
        <end position="255"/>
    </location>
</feature>
<organism evidence="2 3">
    <name type="scientific">Stylonychia lemnae</name>
    <name type="common">Ciliate</name>
    <dbReference type="NCBI Taxonomy" id="5949"/>
    <lineage>
        <taxon>Eukaryota</taxon>
        <taxon>Sar</taxon>
        <taxon>Alveolata</taxon>
        <taxon>Ciliophora</taxon>
        <taxon>Intramacronucleata</taxon>
        <taxon>Spirotrichea</taxon>
        <taxon>Stichotrichia</taxon>
        <taxon>Sporadotrichida</taxon>
        <taxon>Oxytrichidae</taxon>
        <taxon>Stylonychinae</taxon>
        <taxon>Stylonychia</taxon>
    </lineage>
</organism>
<accession>A0A078ALZ8</accession>
<name>A0A078ALZ8_STYLE</name>
<dbReference type="InParanoid" id="A0A078ALZ8"/>
<evidence type="ECO:0000313" key="3">
    <source>
        <dbReference type="Proteomes" id="UP000039865"/>
    </source>
</evidence>
<evidence type="ECO:0000313" key="2">
    <source>
        <dbReference type="EMBL" id="CDW82886.1"/>
    </source>
</evidence>
<feature type="compositionally biased region" description="Acidic residues" evidence="1">
    <location>
        <begin position="382"/>
        <end position="394"/>
    </location>
</feature>
<dbReference type="Proteomes" id="UP000039865">
    <property type="component" value="Unassembled WGS sequence"/>
</dbReference>
<proteinExistence type="predicted"/>
<evidence type="ECO:0000256" key="1">
    <source>
        <dbReference type="SAM" id="MobiDB-lite"/>
    </source>
</evidence>
<sequence>MSGSLMPSVPTQFLLKFNPPKITIVYHFLRNENEKYYHEIPIERRLLESMSNDDMASHLFVSEAYYFDPKQIPRKQVVNIVQRLKDGYVQAQKQNQKNQPAQNQANNQFDHQEGENFFQKKRSLKFDDNYSDDFIEEPQFDLANSKKEDDSIKNPFVKNIAPSHSPQVQDMRSAPHTEEIFSQSPTQNQIYNQGNAYIQAPWNNNAQNKQSQQNTNNNLINFDDLEQSSIPFQMSPTDNQMNSQNEHHQNPQSFGTGVGQQNQNQYDDLLDMVDFESDHDDGAPNQNQSQQYRMDNNGQNIHLNDDNDYYVQQNDMLDGGDNNQVESGAQDVGEEEESVYIKDNIVMRRIQIEGEDQEYLMDPEGNIYDMQGNFIGTANANDLEEMEEDQEEGMEEKLVL</sequence>
<feature type="region of interest" description="Disordered" evidence="1">
    <location>
        <begin position="381"/>
        <end position="400"/>
    </location>
</feature>
<gene>
    <name evidence="2" type="primary">Contig9764.g10440</name>
    <name evidence="2" type="ORF">STYLEM_11922</name>
</gene>
<protein>
    <submittedName>
        <fullName evidence="2">Uncharacterized protein</fullName>
    </submittedName>
</protein>
<keyword evidence="3" id="KW-1185">Reference proteome</keyword>
<feature type="region of interest" description="Disordered" evidence="1">
    <location>
        <begin position="275"/>
        <end position="305"/>
    </location>
</feature>
<feature type="region of interest" description="Disordered" evidence="1">
    <location>
        <begin position="230"/>
        <end position="262"/>
    </location>
</feature>
<dbReference type="EMBL" id="CCKQ01011335">
    <property type="protein sequence ID" value="CDW82886.1"/>
    <property type="molecule type" value="Genomic_DNA"/>
</dbReference>